<dbReference type="SUPFAM" id="SSF52540">
    <property type="entry name" value="P-loop containing nucleoside triphosphate hydrolases"/>
    <property type="match status" value="1"/>
</dbReference>
<sequence>MFDKWAADQDPAFKAFFYRTILPEFKSRGKCIVVISHDEHYFDIADGTLVMHEGQLLEHGIS</sequence>
<evidence type="ECO:0000313" key="1">
    <source>
        <dbReference type="EMBL" id="MBR7783667.1"/>
    </source>
</evidence>
<dbReference type="InterPro" id="IPR027417">
    <property type="entry name" value="P-loop_NTPase"/>
</dbReference>
<reference evidence="1" key="1">
    <citation type="submission" date="2021-04" db="EMBL/GenBank/DDBJ databases">
        <title>novel species isolated from subtropical streams in China.</title>
        <authorList>
            <person name="Lu H."/>
        </authorList>
    </citation>
    <scope>NUCLEOTIDE SEQUENCE</scope>
    <source>
        <strain evidence="1">LFS511W</strain>
    </source>
</reference>
<evidence type="ECO:0000313" key="2">
    <source>
        <dbReference type="Proteomes" id="UP000680067"/>
    </source>
</evidence>
<organism evidence="1 2">
    <name type="scientific">Undibacterium luofuense</name>
    <dbReference type="NCBI Taxonomy" id="2828733"/>
    <lineage>
        <taxon>Bacteria</taxon>
        <taxon>Pseudomonadati</taxon>
        <taxon>Pseudomonadota</taxon>
        <taxon>Betaproteobacteria</taxon>
        <taxon>Burkholderiales</taxon>
        <taxon>Oxalobacteraceae</taxon>
        <taxon>Undibacterium</taxon>
    </lineage>
</organism>
<dbReference type="EMBL" id="JAGSPN010000013">
    <property type="protein sequence ID" value="MBR7783667.1"/>
    <property type="molecule type" value="Genomic_DNA"/>
</dbReference>
<dbReference type="AlphaFoldDB" id="A0A941DQ58"/>
<dbReference type="Gene3D" id="3.40.50.300">
    <property type="entry name" value="P-loop containing nucleotide triphosphate hydrolases"/>
    <property type="match status" value="1"/>
</dbReference>
<protein>
    <submittedName>
        <fullName evidence="1">Uncharacterized protein</fullName>
    </submittedName>
</protein>
<comment type="caution">
    <text evidence="1">The sequence shown here is derived from an EMBL/GenBank/DDBJ whole genome shotgun (WGS) entry which is preliminary data.</text>
</comment>
<keyword evidence="2" id="KW-1185">Reference proteome</keyword>
<proteinExistence type="predicted"/>
<gene>
    <name evidence="1" type="ORF">KDM89_16090</name>
</gene>
<dbReference type="Proteomes" id="UP000680067">
    <property type="component" value="Unassembled WGS sequence"/>
</dbReference>
<name>A0A941DQ58_9BURK</name>
<accession>A0A941DQ58</accession>